<dbReference type="GO" id="GO:0016020">
    <property type="term" value="C:membrane"/>
    <property type="evidence" value="ECO:0007669"/>
    <property type="project" value="TreeGrafter"/>
</dbReference>
<feature type="transmembrane region" description="Helical" evidence="1">
    <location>
        <begin position="295"/>
        <end position="317"/>
    </location>
</feature>
<dbReference type="PANTHER" id="PTHR12242">
    <property type="entry name" value="OS02G0130600 PROTEIN-RELATED"/>
    <property type="match status" value="1"/>
</dbReference>
<dbReference type="Proteomes" id="UP001154282">
    <property type="component" value="Unassembled WGS sequence"/>
</dbReference>
<keyword evidence="1" id="KW-0472">Membrane</keyword>
<feature type="transmembrane region" description="Helical" evidence="1">
    <location>
        <begin position="190"/>
        <end position="219"/>
    </location>
</feature>
<feature type="transmembrane region" description="Helical" evidence="1">
    <location>
        <begin position="29"/>
        <end position="50"/>
    </location>
</feature>
<gene>
    <name evidence="2" type="ORF">LITE_LOCUS9957</name>
</gene>
<keyword evidence="1" id="KW-1133">Transmembrane helix</keyword>
<proteinExistence type="predicted"/>
<dbReference type="AlphaFoldDB" id="A0AAV0IME1"/>
<evidence type="ECO:0000313" key="3">
    <source>
        <dbReference type="Proteomes" id="UP001154282"/>
    </source>
</evidence>
<keyword evidence="1" id="KW-0812">Transmembrane</keyword>
<evidence type="ECO:0000313" key="2">
    <source>
        <dbReference type="EMBL" id="CAI0398591.1"/>
    </source>
</evidence>
<organism evidence="2 3">
    <name type="scientific">Linum tenue</name>
    <dbReference type="NCBI Taxonomy" id="586396"/>
    <lineage>
        <taxon>Eukaryota</taxon>
        <taxon>Viridiplantae</taxon>
        <taxon>Streptophyta</taxon>
        <taxon>Embryophyta</taxon>
        <taxon>Tracheophyta</taxon>
        <taxon>Spermatophyta</taxon>
        <taxon>Magnoliopsida</taxon>
        <taxon>eudicotyledons</taxon>
        <taxon>Gunneridae</taxon>
        <taxon>Pentapetalae</taxon>
        <taxon>rosids</taxon>
        <taxon>fabids</taxon>
        <taxon>Malpighiales</taxon>
        <taxon>Linaceae</taxon>
        <taxon>Linum</taxon>
    </lineage>
</organism>
<feature type="transmembrane region" description="Helical" evidence="1">
    <location>
        <begin position="93"/>
        <end position="116"/>
    </location>
</feature>
<dbReference type="EMBL" id="CAMGYJ010000004">
    <property type="protein sequence ID" value="CAI0398591.1"/>
    <property type="molecule type" value="Genomic_DNA"/>
</dbReference>
<dbReference type="PANTHER" id="PTHR12242:SF22">
    <property type="entry name" value="OS02G0130600 PROTEIN"/>
    <property type="match status" value="1"/>
</dbReference>
<protein>
    <submittedName>
        <fullName evidence="2">Uncharacterized protein</fullName>
    </submittedName>
</protein>
<feature type="transmembrane region" description="Helical" evidence="1">
    <location>
        <begin position="225"/>
        <end position="243"/>
    </location>
</feature>
<feature type="transmembrane region" description="Helical" evidence="1">
    <location>
        <begin position="255"/>
        <end position="275"/>
    </location>
</feature>
<keyword evidence="3" id="KW-1185">Reference proteome</keyword>
<sequence>MSLLAGSTEDTWHPVMSGDTTLASYWLNWRFSLCAVLVLVSMNVALVLIWRKEQPPNRIETEQEGGEGRSNKGEAFVYDDQAWMPSLKGVHPAWLLAFRLCAFLVLLLLLIVSVLVDGNTIFYYYTQWTFTLVTLYFAMGSLISVGGCYKYHIRASGDRVGNAELDAEHGSMKGSNSSYLELHRQPAGKWVYAFQIIFQINAGAVMLTDCVFWFVIVPFLAIKDYHLNALIVSMHSMNAIFLLGDTAMNCLPFPFFRIAYFIMWTIIYVLFQWILHASVKIWWPYPFLDISSPFVPLWYFAVAVMHIPCYGVFAFVVKLKNTLFTRWFRDSYRGLR</sequence>
<reference evidence="2" key="1">
    <citation type="submission" date="2022-08" db="EMBL/GenBank/DDBJ databases">
        <authorList>
            <person name="Gutierrez-Valencia J."/>
        </authorList>
    </citation>
    <scope>NUCLEOTIDE SEQUENCE</scope>
</reference>
<feature type="transmembrane region" description="Helical" evidence="1">
    <location>
        <begin position="128"/>
        <end position="149"/>
    </location>
</feature>
<evidence type="ECO:0000256" key="1">
    <source>
        <dbReference type="SAM" id="Phobius"/>
    </source>
</evidence>
<comment type="caution">
    <text evidence="2">The sequence shown here is derived from an EMBL/GenBank/DDBJ whole genome shotgun (WGS) entry which is preliminary data.</text>
</comment>
<name>A0AAV0IME1_9ROSI</name>
<accession>A0AAV0IME1</accession>